<gene>
    <name evidence="8" type="primary">atpH</name>
    <name evidence="9" type="ORF">HNQ34_001086</name>
</gene>
<dbReference type="SUPFAM" id="SSF47928">
    <property type="entry name" value="N-terminal domain of the delta subunit of the F1F0-ATP synthase"/>
    <property type="match status" value="1"/>
</dbReference>
<comment type="caution">
    <text evidence="9">The sequence shown here is derived from an EMBL/GenBank/DDBJ whole genome shotgun (WGS) entry which is preliminary data.</text>
</comment>
<dbReference type="InterPro" id="IPR000711">
    <property type="entry name" value="ATPase_OSCP/dsu"/>
</dbReference>
<dbReference type="PRINTS" id="PR00125">
    <property type="entry name" value="ATPASEDELTA"/>
</dbReference>
<dbReference type="Proteomes" id="UP000520011">
    <property type="component" value="Unassembled WGS sequence"/>
</dbReference>
<evidence type="ECO:0000256" key="8">
    <source>
        <dbReference type="HAMAP-Rule" id="MF_01416"/>
    </source>
</evidence>
<comment type="subcellular location">
    <subcellularLocation>
        <location evidence="8">Cell membrane</location>
        <topology evidence="8">Peripheral membrane protein</topology>
    </subcellularLocation>
    <subcellularLocation>
        <location evidence="1">Membrane</location>
    </subcellularLocation>
</comment>
<dbReference type="PROSITE" id="PS00389">
    <property type="entry name" value="ATPASE_DELTA"/>
    <property type="match status" value="1"/>
</dbReference>
<dbReference type="InterPro" id="IPR026015">
    <property type="entry name" value="ATP_synth_OSCP/delta_N_sf"/>
</dbReference>
<keyword evidence="6 8" id="KW-0139">CF(1)</keyword>
<evidence type="ECO:0000313" key="10">
    <source>
        <dbReference type="Proteomes" id="UP000520011"/>
    </source>
</evidence>
<comment type="function">
    <text evidence="8">F(1)F(0) ATP synthase produces ATP from ADP in the presence of a proton or sodium gradient. F-type ATPases consist of two structural domains, F(1) containing the extramembraneous catalytic core and F(0) containing the membrane proton channel, linked together by a central stalk and a peripheral stalk. During catalysis, ATP synthesis in the catalytic domain of F(1) is coupled via a rotary mechanism of the central stalk subunits to proton translocation.</text>
</comment>
<dbReference type="EMBL" id="JACHEP010000003">
    <property type="protein sequence ID" value="MBB5323994.1"/>
    <property type="molecule type" value="Genomic_DNA"/>
</dbReference>
<dbReference type="GO" id="GO:0045259">
    <property type="term" value="C:proton-transporting ATP synthase complex"/>
    <property type="evidence" value="ECO:0007669"/>
    <property type="project" value="UniProtKB-KW"/>
</dbReference>
<dbReference type="Pfam" id="PF00213">
    <property type="entry name" value="OSCP"/>
    <property type="match status" value="1"/>
</dbReference>
<dbReference type="Gene3D" id="1.10.520.20">
    <property type="entry name" value="N-terminal domain of the delta subunit of the F1F0-ATP synthase"/>
    <property type="match status" value="1"/>
</dbReference>
<comment type="similarity">
    <text evidence="8">Belongs to the ATPase delta chain family.</text>
</comment>
<keyword evidence="4 8" id="KW-0406">Ion transport</keyword>
<accession>A0A7W8IQR0</accession>
<dbReference type="GO" id="GO:0046933">
    <property type="term" value="F:proton-transporting ATP synthase activity, rotational mechanism"/>
    <property type="evidence" value="ECO:0007669"/>
    <property type="project" value="UniProtKB-UniRule"/>
</dbReference>
<keyword evidence="2 8" id="KW-0813">Transport</keyword>
<name>A0A7W8IQR0_9BACL</name>
<evidence type="ECO:0000256" key="1">
    <source>
        <dbReference type="ARBA" id="ARBA00004370"/>
    </source>
</evidence>
<keyword evidence="10" id="KW-1185">Reference proteome</keyword>
<proteinExistence type="inferred from homology"/>
<evidence type="ECO:0000256" key="7">
    <source>
        <dbReference type="ARBA" id="ARBA00023310"/>
    </source>
</evidence>
<keyword evidence="5 8" id="KW-0472">Membrane</keyword>
<dbReference type="NCBIfam" id="NF004403">
    <property type="entry name" value="PRK05758.2-4"/>
    <property type="match status" value="1"/>
</dbReference>
<comment type="function">
    <text evidence="8">This protein is part of the stalk that links CF(0) to CF(1). It either transmits conformational changes from CF(0) to CF(1) or is implicated in proton conduction.</text>
</comment>
<organism evidence="9 10">
    <name type="scientific">Anoxybacteroides tepidamans</name>
    <dbReference type="NCBI Taxonomy" id="265948"/>
    <lineage>
        <taxon>Bacteria</taxon>
        <taxon>Bacillati</taxon>
        <taxon>Bacillota</taxon>
        <taxon>Bacilli</taxon>
        <taxon>Bacillales</taxon>
        <taxon>Anoxybacillaceae</taxon>
        <taxon>Anoxybacteroides</taxon>
    </lineage>
</organism>
<evidence type="ECO:0000256" key="4">
    <source>
        <dbReference type="ARBA" id="ARBA00023065"/>
    </source>
</evidence>
<protein>
    <recommendedName>
        <fullName evidence="8">ATP synthase subunit delta</fullName>
    </recommendedName>
    <alternativeName>
        <fullName evidence="8">ATP synthase F(1) sector subunit delta</fullName>
    </alternativeName>
    <alternativeName>
        <fullName evidence="8">F-type ATPase subunit delta</fullName>
        <shortName evidence="8">F-ATPase subunit delta</shortName>
    </alternativeName>
</protein>
<dbReference type="NCBIfam" id="TIGR01145">
    <property type="entry name" value="ATP_synt_delta"/>
    <property type="match status" value="1"/>
</dbReference>
<evidence type="ECO:0000313" key="9">
    <source>
        <dbReference type="EMBL" id="MBB5323994.1"/>
    </source>
</evidence>
<evidence type="ECO:0000256" key="2">
    <source>
        <dbReference type="ARBA" id="ARBA00022448"/>
    </source>
</evidence>
<dbReference type="GO" id="GO:0005886">
    <property type="term" value="C:plasma membrane"/>
    <property type="evidence" value="ECO:0007669"/>
    <property type="project" value="UniProtKB-SubCell"/>
</dbReference>
<evidence type="ECO:0000256" key="5">
    <source>
        <dbReference type="ARBA" id="ARBA00023136"/>
    </source>
</evidence>
<dbReference type="AlphaFoldDB" id="A0A7W8IQR0"/>
<dbReference type="HAMAP" id="MF_01416">
    <property type="entry name" value="ATP_synth_delta_bact"/>
    <property type="match status" value="1"/>
</dbReference>
<keyword evidence="7 8" id="KW-0066">ATP synthesis</keyword>
<dbReference type="RefSeq" id="WP_183252318.1">
    <property type="nucleotide sequence ID" value="NZ_JACHEP010000003.1"/>
</dbReference>
<keyword evidence="8" id="KW-1003">Cell membrane</keyword>
<dbReference type="PANTHER" id="PTHR11910">
    <property type="entry name" value="ATP SYNTHASE DELTA CHAIN"/>
    <property type="match status" value="1"/>
</dbReference>
<keyword evidence="3 8" id="KW-0375">Hydrogen ion transport</keyword>
<dbReference type="InterPro" id="IPR020781">
    <property type="entry name" value="ATPase_OSCP/d_CS"/>
</dbReference>
<reference evidence="9 10" key="1">
    <citation type="submission" date="2020-08" db="EMBL/GenBank/DDBJ databases">
        <title>Genomic Encyclopedia of Type Strains, Phase IV (KMG-IV): sequencing the most valuable type-strain genomes for metagenomic binning, comparative biology and taxonomic classification.</title>
        <authorList>
            <person name="Goeker M."/>
        </authorList>
    </citation>
    <scope>NUCLEOTIDE SEQUENCE [LARGE SCALE GENOMIC DNA]</scope>
    <source>
        <strain evidence="9 10">DSM 16325</strain>
    </source>
</reference>
<sequence length="178" mass="19898">MNKEIVAKRYALALFQIAQQQQLLDQFESEIRVVQQVFVDQPDFFAVLTHPKLSLEKKKALIKETFAALSAPVQNTLLLLLDRHRIGIVEELADEFIALANEARGVAEATVYSARPLSEEEKQALADVFAKKVGKTTLHIHNIIDPSLIGGVKLRIGNRIYDGSVSGKLERLQRQLIG</sequence>
<evidence type="ECO:0000256" key="3">
    <source>
        <dbReference type="ARBA" id="ARBA00022781"/>
    </source>
</evidence>
<evidence type="ECO:0000256" key="6">
    <source>
        <dbReference type="ARBA" id="ARBA00023196"/>
    </source>
</evidence>